<evidence type="ECO:0000313" key="3">
    <source>
        <dbReference type="Proteomes" id="UP000319449"/>
    </source>
</evidence>
<keyword evidence="3" id="KW-1185">Reference proteome</keyword>
<feature type="signal peptide" evidence="1">
    <location>
        <begin position="1"/>
        <end position="27"/>
    </location>
</feature>
<accession>A0A562WRY3</accession>
<dbReference type="RefSeq" id="WP_145017515.1">
    <property type="nucleotide sequence ID" value="NZ_VLLN01000002.1"/>
</dbReference>
<protein>
    <recommendedName>
        <fullName evidence="4">Secreted protein</fullName>
    </recommendedName>
</protein>
<organism evidence="2 3">
    <name type="scientific">Geobacter argillaceus</name>
    <dbReference type="NCBI Taxonomy" id="345631"/>
    <lineage>
        <taxon>Bacteria</taxon>
        <taxon>Pseudomonadati</taxon>
        <taxon>Thermodesulfobacteriota</taxon>
        <taxon>Desulfuromonadia</taxon>
        <taxon>Geobacterales</taxon>
        <taxon>Geobacteraceae</taxon>
        <taxon>Geobacter</taxon>
    </lineage>
</organism>
<evidence type="ECO:0008006" key="4">
    <source>
        <dbReference type="Google" id="ProtNLM"/>
    </source>
</evidence>
<sequence>MFQRIFKNWFLPLLLVFAFLGGRLADACDFSDYHFDFKKSHLESSDNSACVADDSKHKVQALVNFVPLKWQLLLPPVAPAPHEVVHFACASVTFPVSLPARAPPA</sequence>
<keyword evidence="1" id="KW-0732">Signal</keyword>
<name>A0A562WRY3_9BACT</name>
<evidence type="ECO:0000313" key="2">
    <source>
        <dbReference type="EMBL" id="TWJ32965.1"/>
    </source>
</evidence>
<comment type="caution">
    <text evidence="2">The sequence shown here is derived from an EMBL/GenBank/DDBJ whole genome shotgun (WGS) entry which is preliminary data.</text>
</comment>
<feature type="chain" id="PRO_5021874558" description="Secreted protein" evidence="1">
    <location>
        <begin position="28"/>
        <end position="105"/>
    </location>
</feature>
<proteinExistence type="predicted"/>
<dbReference type="EMBL" id="VLLN01000002">
    <property type="protein sequence ID" value="TWJ32965.1"/>
    <property type="molecule type" value="Genomic_DNA"/>
</dbReference>
<evidence type="ECO:0000256" key="1">
    <source>
        <dbReference type="SAM" id="SignalP"/>
    </source>
</evidence>
<dbReference type="Proteomes" id="UP000319449">
    <property type="component" value="Unassembled WGS sequence"/>
</dbReference>
<reference evidence="2 3" key="1">
    <citation type="submission" date="2019-07" db="EMBL/GenBank/DDBJ databases">
        <title>Genomic Encyclopedia of Archaeal and Bacterial Type Strains, Phase II (KMG-II): from individual species to whole genera.</title>
        <authorList>
            <person name="Goeker M."/>
        </authorList>
    </citation>
    <scope>NUCLEOTIDE SEQUENCE [LARGE SCALE GENOMIC DNA]</scope>
    <source>
        <strain evidence="2 3">ATCC BAA-1139</strain>
    </source>
</reference>
<gene>
    <name evidence="2" type="ORF">JN12_00376</name>
</gene>
<dbReference type="AlphaFoldDB" id="A0A562WRY3"/>